<reference evidence="7" key="1">
    <citation type="journal article" date="2023" name="Insect Mol. Biol.">
        <title>Genome sequencing provides insights into the evolution of gene families encoding plant cell wall-degrading enzymes in longhorned beetles.</title>
        <authorList>
            <person name="Shin N.R."/>
            <person name="Okamura Y."/>
            <person name="Kirsch R."/>
            <person name="Pauchet Y."/>
        </authorList>
    </citation>
    <scope>NUCLEOTIDE SEQUENCE</scope>
    <source>
        <strain evidence="7">MMC_N1</strain>
    </source>
</reference>
<evidence type="ECO:0000313" key="8">
    <source>
        <dbReference type="Proteomes" id="UP001162164"/>
    </source>
</evidence>
<evidence type="ECO:0000256" key="1">
    <source>
        <dbReference type="ARBA" id="ARBA00004651"/>
    </source>
</evidence>
<evidence type="ECO:0000313" key="7">
    <source>
        <dbReference type="EMBL" id="KAJ8970061.1"/>
    </source>
</evidence>
<keyword evidence="6" id="KW-0472">Membrane</keyword>
<comment type="similarity">
    <text evidence="2">Belongs to the TMEM8 family.</text>
</comment>
<evidence type="ECO:0000256" key="6">
    <source>
        <dbReference type="ARBA" id="ARBA00023136"/>
    </source>
</evidence>
<dbReference type="PANTHER" id="PTHR14319">
    <property type="entry name" value="FIVE-SPAN TRANSMEMBRANE PROTEIN M83"/>
    <property type="match status" value="1"/>
</dbReference>
<proteinExistence type="inferred from homology"/>
<organism evidence="7 8">
    <name type="scientific">Molorchus minor</name>
    <dbReference type="NCBI Taxonomy" id="1323400"/>
    <lineage>
        <taxon>Eukaryota</taxon>
        <taxon>Metazoa</taxon>
        <taxon>Ecdysozoa</taxon>
        <taxon>Arthropoda</taxon>
        <taxon>Hexapoda</taxon>
        <taxon>Insecta</taxon>
        <taxon>Pterygota</taxon>
        <taxon>Neoptera</taxon>
        <taxon>Endopterygota</taxon>
        <taxon>Coleoptera</taxon>
        <taxon>Polyphaga</taxon>
        <taxon>Cucujiformia</taxon>
        <taxon>Chrysomeloidea</taxon>
        <taxon>Cerambycidae</taxon>
        <taxon>Lamiinae</taxon>
        <taxon>Monochamini</taxon>
        <taxon>Molorchus</taxon>
    </lineage>
</organism>
<evidence type="ECO:0000256" key="4">
    <source>
        <dbReference type="ARBA" id="ARBA00022692"/>
    </source>
</evidence>
<name>A0ABQ9J039_9CUCU</name>
<dbReference type="InterPro" id="IPR021910">
    <property type="entry name" value="NGX6/PGAP6/MYMK"/>
</dbReference>
<evidence type="ECO:0000256" key="3">
    <source>
        <dbReference type="ARBA" id="ARBA00022475"/>
    </source>
</evidence>
<dbReference type="EMBL" id="JAPWTJ010001682">
    <property type="protein sequence ID" value="KAJ8970061.1"/>
    <property type="molecule type" value="Genomic_DNA"/>
</dbReference>
<gene>
    <name evidence="7" type="ORF">NQ317_012036</name>
</gene>
<dbReference type="Proteomes" id="UP001162164">
    <property type="component" value="Unassembled WGS sequence"/>
</dbReference>
<keyword evidence="8" id="KW-1185">Reference proteome</keyword>
<keyword evidence="5" id="KW-1133">Transmembrane helix</keyword>
<dbReference type="CDD" id="cd19941">
    <property type="entry name" value="TIL"/>
    <property type="match status" value="1"/>
</dbReference>
<dbReference type="PANTHER" id="PTHR14319:SF3">
    <property type="entry name" value="TRANSMEMBRANE PROTEIN-LIKE PROTEIN"/>
    <property type="match status" value="1"/>
</dbReference>
<evidence type="ECO:0000256" key="5">
    <source>
        <dbReference type="ARBA" id="ARBA00022989"/>
    </source>
</evidence>
<comment type="caution">
    <text evidence="7">The sequence shown here is derived from an EMBL/GenBank/DDBJ whole genome shotgun (WGS) entry which is preliminary data.</text>
</comment>
<evidence type="ECO:0000256" key="2">
    <source>
        <dbReference type="ARBA" id="ARBA00005542"/>
    </source>
</evidence>
<keyword evidence="3" id="KW-1003">Cell membrane</keyword>
<keyword evidence="4" id="KW-0812">Transmembrane</keyword>
<sequence length="535" mass="60076">MIHLKIPQDTLFASFKFTADETQMSLFGCSARNISLYMKYGSPPVINPDNSTFPKNVKNITRSKLHNLEFLSDKTEHYINITSPDPGSYYATTFLSYTDPRYNAITQQGLSPSCYASVEAVLLVKKADTPIIISEDDLIEVISSINEKNVENLVVRIDINKPPSSEVFQSQETLHPNNSNSVLFFTKPDSWHYIEMIFQNQSIENTIESLSNLTFRIRFYMDTLLESHSSYKELANKTFYNNSISKVFYDNRIIDTIPYKRYDLIREASTESFLFSYELEAELDSTVAIPVNMTNKHFSVFKFNIREGSDLGGTLQYIMAFKPRVKREDSIVTVEKEPAGHTVIACIRRGAIEIPTWPNKCVLNGVENQSQLVLNSTVTNSTILVPFPESGTWYASFKLFCHTCDLCNCTESCQEQYEACTESCELNCITGFNCSSCATDCKQLIVEAEDCSGCNCDGGCLINENNTCNSSILFDVGSQPCVLGRCSDNGKCMFMVSDGVVFSTCVCSNKYRGPVTRKPLAAMCSNFDIRGFKAC</sequence>
<comment type="subcellular location">
    <subcellularLocation>
        <location evidence="1">Cell membrane</location>
        <topology evidence="1">Multi-pass membrane protein</topology>
    </subcellularLocation>
</comment>
<protein>
    <submittedName>
        <fullName evidence="7">Uncharacterized protein</fullName>
    </submittedName>
</protein>
<accession>A0ABQ9J039</accession>